<keyword evidence="3" id="KW-0238">DNA-binding</keyword>
<gene>
    <name evidence="9" type="ORF">FHR32_008326</name>
</gene>
<dbReference type="SUPFAM" id="SSF46689">
    <property type="entry name" value="Homeodomain-like"/>
    <property type="match status" value="1"/>
</dbReference>
<protein>
    <submittedName>
        <fullName evidence="9">DNA invertase Pin-like site-specific DNA recombinase</fullName>
    </submittedName>
</protein>
<dbReference type="InterPro" id="IPR036162">
    <property type="entry name" value="Resolvase-like_N_sf"/>
</dbReference>
<dbReference type="GO" id="GO:0003677">
    <property type="term" value="F:DNA binding"/>
    <property type="evidence" value="ECO:0007669"/>
    <property type="project" value="UniProtKB-KW"/>
</dbReference>
<dbReference type="InterPro" id="IPR050639">
    <property type="entry name" value="SSR_resolvase"/>
</dbReference>
<comment type="caution">
    <text evidence="9">The sequence shown here is derived from an EMBL/GenBank/DDBJ whole genome shotgun (WGS) entry which is preliminary data.</text>
</comment>
<keyword evidence="2" id="KW-0229">DNA integration</keyword>
<evidence type="ECO:0000256" key="7">
    <source>
        <dbReference type="SAM" id="MobiDB-lite"/>
    </source>
</evidence>
<keyword evidence="10" id="KW-1185">Reference proteome</keyword>
<dbReference type="CDD" id="cd03768">
    <property type="entry name" value="SR_ResInv"/>
    <property type="match status" value="1"/>
</dbReference>
<evidence type="ECO:0000313" key="10">
    <source>
        <dbReference type="Proteomes" id="UP000534286"/>
    </source>
</evidence>
<evidence type="ECO:0000256" key="1">
    <source>
        <dbReference type="ARBA" id="ARBA00009913"/>
    </source>
</evidence>
<name>A0A7W7S4X1_9ACTN</name>
<dbReference type="Proteomes" id="UP000534286">
    <property type="component" value="Unassembled WGS sequence"/>
</dbReference>
<evidence type="ECO:0000256" key="5">
    <source>
        <dbReference type="PIRSR" id="PIRSR606118-50"/>
    </source>
</evidence>
<dbReference type="Pfam" id="PF02796">
    <property type="entry name" value="HTH_7"/>
    <property type="match status" value="1"/>
</dbReference>
<dbReference type="CDD" id="cd00569">
    <property type="entry name" value="HTH_Hin_like"/>
    <property type="match status" value="1"/>
</dbReference>
<dbReference type="InterPro" id="IPR006119">
    <property type="entry name" value="Resolv_N"/>
</dbReference>
<dbReference type="GO" id="GO:0015074">
    <property type="term" value="P:DNA integration"/>
    <property type="evidence" value="ECO:0007669"/>
    <property type="project" value="UniProtKB-KW"/>
</dbReference>
<reference evidence="9 10" key="1">
    <citation type="submission" date="2020-08" db="EMBL/GenBank/DDBJ databases">
        <title>Sequencing the genomes of 1000 actinobacteria strains.</title>
        <authorList>
            <person name="Klenk H.-P."/>
        </authorList>
    </citation>
    <scope>NUCLEOTIDE SEQUENCE [LARGE SCALE GENOMIC DNA]</scope>
    <source>
        <strain evidence="9 10">DSM 43023</strain>
    </source>
</reference>
<dbReference type="GO" id="GO:0000150">
    <property type="term" value="F:DNA strand exchange activity"/>
    <property type="evidence" value="ECO:0007669"/>
    <property type="project" value="InterPro"/>
</dbReference>
<dbReference type="SMART" id="SM00857">
    <property type="entry name" value="Resolvase"/>
    <property type="match status" value="1"/>
</dbReference>
<proteinExistence type="inferred from homology"/>
<dbReference type="PANTHER" id="PTHR30461:SF2">
    <property type="entry name" value="SERINE RECOMBINASE PINE-RELATED"/>
    <property type="match status" value="1"/>
</dbReference>
<evidence type="ECO:0000256" key="6">
    <source>
        <dbReference type="PROSITE-ProRule" id="PRU10137"/>
    </source>
</evidence>
<evidence type="ECO:0000256" key="4">
    <source>
        <dbReference type="ARBA" id="ARBA00023172"/>
    </source>
</evidence>
<sequence>MSAPTASPQEDTVIAEQKTSASPAPLAELPFDTTPANAIRWGYARVSTRVQDHRLQLDALAEAHCREVVTETASTRTERPKLAGLLERMHAGDTLVIYKPDRVARSIKELLVFLEDELAPREVNLQILSGICAGVHRPTGQSMADKLLFMVAAMAAEMEREMIRERTLDGLAAAAAQGRKGGRPSALDADTLAIARDRRNRGESITAVAKHLGVGRSTLYRAMEGDDRQ</sequence>
<dbReference type="InterPro" id="IPR006120">
    <property type="entry name" value="Resolvase_HTH_dom"/>
</dbReference>
<dbReference type="PANTHER" id="PTHR30461">
    <property type="entry name" value="DNA-INVERTASE FROM LAMBDOID PROPHAGE"/>
    <property type="match status" value="1"/>
</dbReference>
<dbReference type="Gene3D" id="3.40.50.1390">
    <property type="entry name" value="Resolvase, N-terminal catalytic domain"/>
    <property type="match status" value="1"/>
</dbReference>
<dbReference type="EMBL" id="JACHJU010000006">
    <property type="protein sequence ID" value="MBB4943925.1"/>
    <property type="molecule type" value="Genomic_DNA"/>
</dbReference>
<dbReference type="PROSITE" id="PS00397">
    <property type="entry name" value="RECOMBINASES_1"/>
    <property type="match status" value="1"/>
</dbReference>
<dbReference type="InterPro" id="IPR006118">
    <property type="entry name" value="Recombinase_CS"/>
</dbReference>
<dbReference type="AlphaFoldDB" id="A0A7W7S4X1"/>
<organism evidence="9 10">
    <name type="scientific">Streptosporangium album</name>
    <dbReference type="NCBI Taxonomy" id="47479"/>
    <lineage>
        <taxon>Bacteria</taxon>
        <taxon>Bacillati</taxon>
        <taxon>Actinomycetota</taxon>
        <taxon>Actinomycetes</taxon>
        <taxon>Streptosporangiales</taxon>
        <taxon>Streptosporangiaceae</taxon>
        <taxon>Streptosporangium</taxon>
    </lineage>
</organism>
<feature type="domain" description="Resolvase/invertase-type recombinase catalytic" evidence="8">
    <location>
        <begin position="39"/>
        <end position="178"/>
    </location>
</feature>
<feature type="compositionally biased region" description="Polar residues" evidence="7">
    <location>
        <begin position="1"/>
        <end position="10"/>
    </location>
</feature>
<evidence type="ECO:0000256" key="3">
    <source>
        <dbReference type="ARBA" id="ARBA00023125"/>
    </source>
</evidence>
<feature type="active site" description="O-(5'-phospho-DNA)-serine intermediate" evidence="5 6">
    <location>
        <position position="47"/>
    </location>
</feature>
<evidence type="ECO:0000313" key="9">
    <source>
        <dbReference type="EMBL" id="MBB4943925.1"/>
    </source>
</evidence>
<dbReference type="Gene3D" id="1.10.10.60">
    <property type="entry name" value="Homeodomain-like"/>
    <property type="match status" value="1"/>
</dbReference>
<dbReference type="SUPFAM" id="SSF53041">
    <property type="entry name" value="Resolvase-like"/>
    <property type="match status" value="1"/>
</dbReference>
<evidence type="ECO:0000256" key="2">
    <source>
        <dbReference type="ARBA" id="ARBA00022908"/>
    </source>
</evidence>
<dbReference type="RefSeq" id="WP_184759813.1">
    <property type="nucleotide sequence ID" value="NZ_BAABEK010000126.1"/>
</dbReference>
<comment type="similarity">
    <text evidence="1">Belongs to the site-specific recombinase resolvase family.</text>
</comment>
<accession>A0A7W7S4X1</accession>
<dbReference type="Pfam" id="PF00239">
    <property type="entry name" value="Resolvase"/>
    <property type="match status" value="1"/>
</dbReference>
<dbReference type="PROSITE" id="PS51736">
    <property type="entry name" value="RECOMBINASES_3"/>
    <property type="match status" value="1"/>
</dbReference>
<feature type="region of interest" description="Disordered" evidence="7">
    <location>
        <begin position="1"/>
        <end position="26"/>
    </location>
</feature>
<keyword evidence="4" id="KW-0233">DNA recombination</keyword>
<evidence type="ECO:0000259" key="8">
    <source>
        <dbReference type="PROSITE" id="PS51736"/>
    </source>
</evidence>
<dbReference type="InterPro" id="IPR009057">
    <property type="entry name" value="Homeodomain-like_sf"/>
</dbReference>